<dbReference type="AlphaFoldDB" id="A0A7C8I9I5"/>
<feature type="compositionally biased region" description="Polar residues" evidence="1">
    <location>
        <begin position="134"/>
        <end position="144"/>
    </location>
</feature>
<feature type="compositionally biased region" description="Low complexity" evidence="1">
    <location>
        <begin position="179"/>
        <end position="201"/>
    </location>
</feature>
<feature type="region of interest" description="Disordered" evidence="1">
    <location>
        <begin position="532"/>
        <end position="551"/>
    </location>
</feature>
<evidence type="ECO:0008006" key="4">
    <source>
        <dbReference type="Google" id="ProtNLM"/>
    </source>
</evidence>
<dbReference type="EMBL" id="JAADJZ010000006">
    <property type="protein sequence ID" value="KAF2874049.1"/>
    <property type="molecule type" value="Genomic_DNA"/>
</dbReference>
<reference evidence="2 3" key="1">
    <citation type="submission" date="2020-01" db="EMBL/GenBank/DDBJ databases">
        <authorList>
            <consortium name="DOE Joint Genome Institute"/>
            <person name="Haridas S."/>
            <person name="Albert R."/>
            <person name="Binder M."/>
            <person name="Bloem J."/>
            <person name="Labutti K."/>
            <person name="Salamov A."/>
            <person name="Andreopoulos B."/>
            <person name="Baker S.E."/>
            <person name="Barry K."/>
            <person name="Bills G."/>
            <person name="Bluhm B.H."/>
            <person name="Cannon C."/>
            <person name="Castanera R."/>
            <person name="Culley D.E."/>
            <person name="Daum C."/>
            <person name="Ezra D."/>
            <person name="Gonzalez J.B."/>
            <person name="Henrissat B."/>
            <person name="Kuo A."/>
            <person name="Liang C."/>
            <person name="Lipzen A."/>
            <person name="Lutzoni F."/>
            <person name="Magnuson J."/>
            <person name="Mondo S."/>
            <person name="Nolan M."/>
            <person name="Ohm R."/>
            <person name="Pangilinan J."/>
            <person name="Park H.-J.H."/>
            <person name="Ramirez L."/>
            <person name="Alfaro M."/>
            <person name="Sun H."/>
            <person name="Tritt A."/>
            <person name="Yoshinaga Y."/>
            <person name="Zwiers L.-H.L."/>
            <person name="Turgeon B.G."/>
            <person name="Goodwin S.B."/>
            <person name="Spatafora J.W."/>
            <person name="Crous P.W."/>
            <person name="Grigoriev I.V."/>
        </authorList>
    </citation>
    <scope>NUCLEOTIDE SEQUENCE [LARGE SCALE GENOMIC DNA]</scope>
    <source>
        <strain evidence="2 3">CBS 611.86</strain>
    </source>
</reference>
<protein>
    <recommendedName>
        <fullName evidence="4">Pathway-specific nitrogen regulator</fullName>
    </recommendedName>
</protein>
<feature type="compositionally biased region" description="Basic and acidic residues" evidence="1">
    <location>
        <begin position="117"/>
        <end position="131"/>
    </location>
</feature>
<name>A0A7C8I9I5_9PLEO</name>
<comment type="caution">
    <text evidence="2">The sequence shown here is derived from an EMBL/GenBank/DDBJ whole genome shotgun (WGS) entry which is preliminary data.</text>
</comment>
<feature type="compositionally biased region" description="Polar residues" evidence="1">
    <location>
        <begin position="168"/>
        <end position="178"/>
    </location>
</feature>
<dbReference type="Proteomes" id="UP000481861">
    <property type="component" value="Unassembled WGS sequence"/>
</dbReference>
<feature type="compositionally biased region" description="Low complexity" evidence="1">
    <location>
        <begin position="319"/>
        <end position="330"/>
    </location>
</feature>
<organism evidence="2 3">
    <name type="scientific">Massariosphaeria phaeospora</name>
    <dbReference type="NCBI Taxonomy" id="100035"/>
    <lineage>
        <taxon>Eukaryota</taxon>
        <taxon>Fungi</taxon>
        <taxon>Dikarya</taxon>
        <taxon>Ascomycota</taxon>
        <taxon>Pezizomycotina</taxon>
        <taxon>Dothideomycetes</taxon>
        <taxon>Pleosporomycetidae</taxon>
        <taxon>Pleosporales</taxon>
        <taxon>Pleosporales incertae sedis</taxon>
        <taxon>Massariosphaeria</taxon>
    </lineage>
</organism>
<proteinExistence type="predicted"/>
<feature type="compositionally biased region" description="Acidic residues" evidence="1">
    <location>
        <begin position="301"/>
        <end position="312"/>
    </location>
</feature>
<evidence type="ECO:0000256" key="1">
    <source>
        <dbReference type="SAM" id="MobiDB-lite"/>
    </source>
</evidence>
<keyword evidence="3" id="KW-1185">Reference proteome</keyword>
<gene>
    <name evidence="2" type="ORF">BDV95DRAFT_473378</name>
</gene>
<feature type="region of interest" description="Disordered" evidence="1">
    <location>
        <begin position="296"/>
        <end position="330"/>
    </location>
</feature>
<feature type="region of interest" description="Disordered" evidence="1">
    <location>
        <begin position="103"/>
        <end position="211"/>
    </location>
</feature>
<feature type="region of interest" description="Disordered" evidence="1">
    <location>
        <begin position="1"/>
        <end position="75"/>
    </location>
</feature>
<dbReference type="OrthoDB" id="5369448at2759"/>
<feature type="compositionally biased region" description="Basic and acidic residues" evidence="1">
    <location>
        <begin position="55"/>
        <end position="64"/>
    </location>
</feature>
<feature type="non-terminal residue" evidence="2">
    <location>
        <position position="652"/>
    </location>
</feature>
<sequence length="652" mass="73100">MTTIHTSPPPGAPPFAIYEDPEDQEPPSPSEAYDGDVAFQDDMSLSAADVAIPSIEHEHEHEEEHEVDAEPQPYRSSFTALPSLQSRRVSAVTTTSFISSLPSEISISSRPIPPTNHDLEARYTPRKDRPPFRNPSSVRAMQMSSPPPLSPFESHRERTKGAYKLATPSRSGRSETPVSATGSRRSTSHRTSQYRESQVPQSPRPTPTPQQHLPLVLLHITILPMQMPYSHDLMVKVMPPWLVNNYKLLEEKLQDIILMRRGLLIPHPSEEYDLLEERILENLELKTPRLLKCGHFVGSEPDTDEHDEDDDELRSVADSSTGRGSRMSGGTLAVDEEAEWKYPTPETDDGSVCTDCHRQVKLPGTGVGSGTKRWDIKIYAANGLMRAGAWTAAWSEMERCDVEIAPWIPHDVRKALEKRVQEEQEAETRKQIYAAEVQRRVEEEAARLKKLEVEAEAEEQRRIDEAEVQKRLEVEMAARQRKIDEEVAAKKLEDTLQEKIEEAKEAIRLEFEAQALAEAKAVTERLKTMEDALEREQEQTSRGGVRSHSRQPQMADIPLGTLFKNYVLLLARDQKNLAIIALGLVVVFLCTHMNPKLASQIVSPSLPTMLPENHYPESVSSVVVTTTATSTATSFATVTVTHSEHAKASHET</sequence>
<evidence type="ECO:0000313" key="3">
    <source>
        <dbReference type="Proteomes" id="UP000481861"/>
    </source>
</evidence>
<evidence type="ECO:0000313" key="2">
    <source>
        <dbReference type="EMBL" id="KAF2874049.1"/>
    </source>
</evidence>
<accession>A0A7C8I9I5</accession>